<reference evidence="8" key="1">
    <citation type="submission" date="2025-08" db="UniProtKB">
        <authorList>
            <consortium name="Ensembl"/>
        </authorList>
    </citation>
    <scope>IDENTIFICATION</scope>
</reference>
<comment type="similarity">
    <text evidence="1">Belongs to the class I-like SAM-binding methyltransferase superfamily. RNA methyltransferase RlmE family.</text>
</comment>
<dbReference type="InterPro" id="IPR029063">
    <property type="entry name" value="SAM-dependent_MTases_sf"/>
</dbReference>
<keyword evidence="4" id="KW-0808">Transferase</keyword>
<evidence type="ECO:0000259" key="7">
    <source>
        <dbReference type="Pfam" id="PF01728"/>
    </source>
</evidence>
<evidence type="ECO:0000256" key="1">
    <source>
        <dbReference type="ARBA" id="ARBA00009258"/>
    </source>
</evidence>
<protein>
    <recommendedName>
        <fullName evidence="6">rRNA methyltransferase 2, mitochondrial</fullName>
    </recommendedName>
</protein>
<evidence type="ECO:0000313" key="8">
    <source>
        <dbReference type="Ensembl" id="ENSCCRP00000071600.2"/>
    </source>
</evidence>
<dbReference type="SUPFAM" id="SSF53335">
    <property type="entry name" value="S-adenosyl-L-methionine-dependent methyltransferases"/>
    <property type="match status" value="1"/>
</dbReference>
<dbReference type="PANTHER" id="PTHR10920:SF18">
    <property type="entry name" value="RRNA METHYLTRANSFERASE 2, MITOCHONDRIAL"/>
    <property type="match status" value="1"/>
</dbReference>
<dbReference type="InterPro" id="IPR002877">
    <property type="entry name" value="RNA_MeTrfase_FtsJ_dom"/>
</dbReference>
<dbReference type="Ensembl" id="ENSCCRT00000077561.2">
    <property type="protein sequence ID" value="ENSCCRP00000071600.2"/>
    <property type="gene ID" value="ENSCCRG00000038610.2"/>
</dbReference>
<dbReference type="GO" id="GO:0005739">
    <property type="term" value="C:mitochondrion"/>
    <property type="evidence" value="ECO:0007669"/>
    <property type="project" value="TreeGrafter"/>
</dbReference>
<feature type="domain" description="Ribosomal RNA methyltransferase FtsJ" evidence="7">
    <location>
        <begin position="1"/>
        <end position="81"/>
    </location>
</feature>
<dbReference type="Pfam" id="PF01728">
    <property type="entry name" value="FtsJ"/>
    <property type="match status" value="1"/>
</dbReference>
<dbReference type="AlphaFoldDB" id="A0A8C1E3S3"/>
<dbReference type="GO" id="GO:0008650">
    <property type="term" value="F:rRNA (uridine-2'-O-)-methyltransferase activity"/>
    <property type="evidence" value="ECO:0007669"/>
    <property type="project" value="TreeGrafter"/>
</dbReference>
<proteinExistence type="inferred from homology"/>
<name>A0A8C1E3S3_CYPCA</name>
<evidence type="ECO:0000256" key="2">
    <source>
        <dbReference type="ARBA" id="ARBA00022552"/>
    </source>
</evidence>
<dbReference type="Gene3D" id="3.40.50.150">
    <property type="entry name" value="Vaccinia Virus protein VP39"/>
    <property type="match status" value="1"/>
</dbReference>
<dbReference type="PANTHER" id="PTHR10920">
    <property type="entry name" value="RIBOSOMAL RNA METHYLTRANSFERASE"/>
    <property type="match status" value="1"/>
</dbReference>
<evidence type="ECO:0000256" key="5">
    <source>
        <dbReference type="ARBA" id="ARBA00022691"/>
    </source>
</evidence>
<dbReference type="Proteomes" id="UP001108240">
    <property type="component" value="Unplaced"/>
</dbReference>
<evidence type="ECO:0000256" key="3">
    <source>
        <dbReference type="ARBA" id="ARBA00022603"/>
    </source>
</evidence>
<keyword evidence="2" id="KW-0698">rRNA processing</keyword>
<keyword evidence="3" id="KW-0489">Methyltransferase</keyword>
<sequence>MAPNASGLRELDHERLVTKCLSVLVLADKVLRPGGSLICKYWYGALACKLQQRLSSMFQDVRTVKPRASRKETAELFFPARMFKMR</sequence>
<accession>A0A8C1E3S3</accession>
<organism evidence="8 9">
    <name type="scientific">Cyprinus carpio carpio</name>
    <dbReference type="NCBI Taxonomy" id="630221"/>
    <lineage>
        <taxon>Eukaryota</taxon>
        <taxon>Metazoa</taxon>
        <taxon>Chordata</taxon>
        <taxon>Craniata</taxon>
        <taxon>Vertebrata</taxon>
        <taxon>Euteleostomi</taxon>
        <taxon>Actinopterygii</taxon>
        <taxon>Neopterygii</taxon>
        <taxon>Teleostei</taxon>
        <taxon>Ostariophysi</taxon>
        <taxon>Cypriniformes</taxon>
        <taxon>Cyprinidae</taxon>
        <taxon>Cyprininae</taxon>
        <taxon>Cyprinus</taxon>
    </lineage>
</organism>
<dbReference type="InterPro" id="IPR050082">
    <property type="entry name" value="RNA_methyltr_RlmE"/>
</dbReference>
<evidence type="ECO:0000256" key="4">
    <source>
        <dbReference type="ARBA" id="ARBA00022679"/>
    </source>
</evidence>
<evidence type="ECO:0000313" key="9">
    <source>
        <dbReference type="Proteomes" id="UP001108240"/>
    </source>
</evidence>
<keyword evidence="5" id="KW-0949">S-adenosyl-L-methionine</keyword>
<reference evidence="8" key="2">
    <citation type="submission" date="2025-09" db="UniProtKB">
        <authorList>
            <consortium name="Ensembl"/>
        </authorList>
    </citation>
    <scope>IDENTIFICATION</scope>
</reference>
<evidence type="ECO:0000256" key="6">
    <source>
        <dbReference type="ARBA" id="ARBA00041184"/>
    </source>
</evidence>
<keyword evidence="9" id="KW-1185">Reference proteome</keyword>